<evidence type="ECO:0000256" key="12">
    <source>
        <dbReference type="ARBA" id="ARBA00023128"/>
    </source>
</evidence>
<feature type="region of interest" description="Disordered" evidence="15">
    <location>
        <begin position="395"/>
        <end position="448"/>
    </location>
</feature>
<dbReference type="GO" id="GO:0005743">
    <property type="term" value="C:mitochondrial inner membrane"/>
    <property type="evidence" value="ECO:0007669"/>
    <property type="project" value="UniProtKB-SubCell"/>
</dbReference>
<keyword evidence="14" id="KW-0464">Manganese</keyword>
<reference evidence="17" key="2">
    <citation type="journal article" date="2022" name="Res Sq">
        <title>Comparative Genomics Reveals Insights into the Divergent Evolution of Astigmatic Mites and Household Pest Adaptations.</title>
        <authorList>
            <person name="Xiong Q."/>
            <person name="Wan A.T.-Y."/>
            <person name="Liu X.-Y."/>
            <person name="Fung C.S.-H."/>
            <person name="Xiao X."/>
            <person name="Malainual N."/>
            <person name="Hou J."/>
            <person name="Wang L."/>
            <person name="Wang M."/>
            <person name="Yang K."/>
            <person name="Cui Y."/>
            <person name="Leung E."/>
            <person name="Nong W."/>
            <person name="Shin S.-K."/>
            <person name="Au S."/>
            <person name="Jeong K.Y."/>
            <person name="Chew F.T."/>
            <person name="Hui J."/>
            <person name="Leung T.F."/>
            <person name="Tungtrongchitr A."/>
            <person name="Zhong N."/>
            <person name="Liu Z."/>
            <person name="Tsui S."/>
        </authorList>
    </citation>
    <scope>NUCLEOTIDE SEQUENCE</scope>
    <source>
        <strain evidence="17">Derf</strain>
        <tissue evidence="17">Whole organism</tissue>
    </source>
</reference>
<dbReference type="InterPro" id="IPR036869">
    <property type="entry name" value="J_dom_sf"/>
</dbReference>
<dbReference type="AlphaFoldDB" id="A0A922HTA8"/>
<evidence type="ECO:0000256" key="15">
    <source>
        <dbReference type="SAM" id="MobiDB-lite"/>
    </source>
</evidence>
<keyword evidence="8" id="KW-0378">Hydrolase</keyword>
<keyword evidence="5" id="KW-0813">Transport</keyword>
<dbReference type="InterPro" id="IPR015797">
    <property type="entry name" value="NUDIX_hydrolase-like_dom_sf"/>
</dbReference>
<dbReference type="CDD" id="cd03426">
    <property type="entry name" value="NUDIX_CoAse_Nudt7"/>
    <property type="match status" value="1"/>
</dbReference>
<evidence type="ECO:0000256" key="3">
    <source>
        <dbReference type="ARBA" id="ARBA00004443"/>
    </source>
</evidence>
<evidence type="ECO:0000256" key="13">
    <source>
        <dbReference type="ARBA" id="ARBA00023136"/>
    </source>
</evidence>
<evidence type="ECO:0000259" key="16">
    <source>
        <dbReference type="PROSITE" id="PS51462"/>
    </source>
</evidence>
<evidence type="ECO:0000256" key="10">
    <source>
        <dbReference type="ARBA" id="ARBA00022927"/>
    </source>
</evidence>
<dbReference type="SUPFAM" id="SSF55811">
    <property type="entry name" value="Nudix"/>
    <property type="match status" value="1"/>
</dbReference>
<name>A0A922HTA8_DERFA</name>
<evidence type="ECO:0000256" key="11">
    <source>
        <dbReference type="ARBA" id="ARBA00023010"/>
    </source>
</evidence>
<reference evidence="17" key="1">
    <citation type="submission" date="2013-05" db="EMBL/GenBank/DDBJ databases">
        <authorList>
            <person name="Yim A.K.Y."/>
            <person name="Chan T.F."/>
            <person name="Ji K.M."/>
            <person name="Liu X.Y."/>
            <person name="Zhou J.W."/>
            <person name="Li R.Q."/>
            <person name="Yang K.Y."/>
            <person name="Li J."/>
            <person name="Li M."/>
            <person name="Law P.T.W."/>
            <person name="Wu Y.L."/>
            <person name="Cai Z.L."/>
            <person name="Qin H."/>
            <person name="Bao Y."/>
            <person name="Leung R.K.K."/>
            <person name="Ng P.K.S."/>
            <person name="Zou J."/>
            <person name="Zhong X.J."/>
            <person name="Ran P.X."/>
            <person name="Zhong N.S."/>
            <person name="Liu Z.G."/>
            <person name="Tsui S.K.W."/>
        </authorList>
    </citation>
    <scope>NUCLEOTIDE SEQUENCE</scope>
    <source>
        <strain evidence="17">Derf</strain>
        <tissue evidence="17">Whole organism</tissue>
    </source>
</reference>
<dbReference type="Pfam" id="PF03656">
    <property type="entry name" value="Pam16"/>
    <property type="match status" value="1"/>
</dbReference>
<comment type="cofactor">
    <cofactor evidence="1">
        <name>Mn(2+)</name>
        <dbReference type="ChEBI" id="CHEBI:29035"/>
    </cofactor>
</comment>
<evidence type="ECO:0000256" key="2">
    <source>
        <dbReference type="ARBA" id="ARBA00001946"/>
    </source>
</evidence>
<gene>
    <name evidence="17" type="primary">NUDT8_1</name>
    <name evidence="17" type="ORF">DERF_012346</name>
</gene>
<dbReference type="PANTHER" id="PTHR12992">
    <property type="entry name" value="NUDIX HYDROLASE"/>
    <property type="match status" value="1"/>
</dbReference>
<organism evidence="17 18">
    <name type="scientific">Dermatophagoides farinae</name>
    <name type="common">American house dust mite</name>
    <dbReference type="NCBI Taxonomy" id="6954"/>
    <lineage>
        <taxon>Eukaryota</taxon>
        <taxon>Metazoa</taxon>
        <taxon>Ecdysozoa</taxon>
        <taxon>Arthropoda</taxon>
        <taxon>Chelicerata</taxon>
        <taxon>Arachnida</taxon>
        <taxon>Acari</taxon>
        <taxon>Acariformes</taxon>
        <taxon>Sarcoptiformes</taxon>
        <taxon>Astigmata</taxon>
        <taxon>Psoroptidia</taxon>
        <taxon>Analgoidea</taxon>
        <taxon>Pyroglyphidae</taxon>
        <taxon>Dermatophagoidinae</taxon>
        <taxon>Dermatophagoides</taxon>
    </lineage>
</organism>
<evidence type="ECO:0000313" key="17">
    <source>
        <dbReference type="EMBL" id="KAH9501502.1"/>
    </source>
</evidence>
<evidence type="ECO:0000256" key="4">
    <source>
        <dbReference type="ARBA" id="ARBA00008817"/>
    </source>
</evidence>
<keyword evidence="7" id="KW-0999">Mitochondrion inner membrane</keyword>
<dbReference type="Gene3D" id="3.90.79.10">
    <property type="entry name" value="Nucleoside Triphosphate Pyrophosphohydrolase"/>
    <property type="match status" value="1"/>
</dbReference>
<comment type="subcellular location">
    <subcellularLocation>
        <location evidence="3">Mitochondrion inner membrane</location>
        <topology evidence="3">Peripheral membrane protein</topology>
        <orientation evidence="3">Matrix side</orientation>
    </subcellularLocation>
</comment>
<dbReference type="InterPro" id="IPR000086">
    <property type="entry name" value="NUDIX_hydrolase_dom"/>
</dbReference>
<dbReference type="Gene3D" id="1.10.287.110">
    <property type="entry name" value="DnaJ domain"/>
    <property type="match status" value="1"/>
</dbReference>
<dbReference type="PROSITE" id="PS51462">
    <property type="entry name" value="NUDIX"/>
    <property type="match status" value="1"/>
</dbReference>
<dbReference type="Proteomes" id="UP000790347">
    <property type="component" value="Unassembled WGS sequence"/>
</dbReference>
<keyword evidence="9" id="KW-0460">Magnesium</keyword>
<accession>A0A922HTA8</accession>
<sequence length="448" mass="51166">MAKYLAQIIVIGAQAIGRAFTRALKQEIEASQRAAQQRNTNNSSAASAAANAKLGMSVQEAMQILNIESNQLNDLEFIEKRFKHLFEVNDKAKGGSFYLQSKTSMMVYETMTLKRMMMRMTMFGSKFFTTNNLYCCFHNNIRSTTFNRQKPFDNNNNHYNIHYIQQRTMATTTSTTITNEKLIEDIDRNINEQNLRKCIERMKRIRLGGRLRSDSTMKNASVFVPFCHDLTTNEPAILFTRRSFTMTKHKGEVCFPGGLEEECDESLIESAIRETIEEIGVNRSDLKVYGELNPIPFNDLALYPVLGYLKLHNTLDQFKLNPDEVQSIHIIPITRLLNMKFWFKTHWRSGWTTPVYKDDENPRIWGMTGSILYMLLANIFHGHFQFDSSYLNRGPTSPSSATSSSSSSSPPSSASQSADKRIDEELQTLQQQQQSSKKNGHQSKSDSS</sequence>
<evidence type="ECO:0000256" key="1">
    <source>
        <dbReference type="ARBA" id="ARBA00001936"/>
    </source>
</evidence>
<comment type="similarity">
    <text evidence="4">Belongs to the TIM16/PAM16 family.</text>
</comment>
<evidence type="ECO:0000256" key="7">
    <source>
        <dbReference type="ARBA" id="ARBA00022792"/>
    </source>
</evidence>
<dbReference type="PANTHER" id="PTHR12992:SF11">
    <property type="entry name" value="MITOCHONDRIAL COENZYME A DIPHOSPHATASE NUDT8"/>
    <property type="match status" value="1"/>
</dbReference>
<keyword evidence="10" id="KW-0653">Protein transport</keyword>
<dbReference type="EMBL" id="ASGP02000006">
    <property type="protein sequence ID" value="KAH9501502.1"/>
    <property type="molecule type" value="Genomic_DNA"/>
</dbReference>
<dbReference type="FunFam" id="1.10.287.110:FF:000006">
    <property type="entry name" value="Import inner membrane translocase subunit TIM16"/>
    <property type="match status" value="1"/>
</dbReference>
<feature type="compositionally biased region" description="Low complexity" evidence="15">
    <location>
        <begin position="427"/>
        <end position="437"/>
    </location>
</feature>
<evidence type="ECO:0000256" key="6">
    <source>
        <dbReference type="ARBA" id="ARBA00022723"/>
    </source>
</evidence>
<comment type="caution">
    <text evidence="17">The sequence shown here is derived from an EMBL/GenBank/DDBJ whole genome shotgun (WGS) entry which is preliminary data.</text>
</comment>
<proteinExistence type="inferred from homology"/>
<evidence type="ECO:0000313" key="18">
    <source>
        <dbReference type="Proteomes" id="UP000790347"/>
    </source>
</evidence>
<evidence type="ECO:0000256" key="8">
    <source>
        <dbReference type="ARBA" id="ARBA00022801"/>
    </source>
</evidence>
<keyword evidence="13" id="KW-0472">Membrane</keyword>
<evidence type="ECO:0000256" key="5">
    <source>
        <dbReference type="ARBA" id="ARBA00022448"/>
    </source>
</evidence>
<dbReference type="GO" id="GO:0010945">
    <property type="term" value="F:coenzyme A diphosphatase activity"/>
    <property type="evidence" value="ECO:0007669"/>
    <property type="project" value="InterPro"/>
</dbReference>
<evidence type="ECO:0000256" key="14">
    <source>
        <dbReference type="ARBA" id="ARBA00023211"/>
    </source>
</evidence>
<feature type="compositionally biased region" description="Low complexity" evidence="15">
    <location>
        <begin position="395"/>
        <end position="415"/>
    </location>
</feature>
<dbReference type="GO" id="GO:0015031">
    <property type="term" value="P:protein transport"/>
    <property type="evidence" value="ECO:0007669"/>
    <property type="project" value="UniProtKB-KW"/>
</dbReference>
<comment type="cofactor">
    <cofactor evidence="2">
        <name>Mg(2+)</name>
        <dbReference type="ChEBI" id="CHEBI:18420"/>
    </cofactor>
</comment>
<keyword evidence="12" id="KW-0496">Mitochondrion</keyword>
<dbReference type="InterPro" id="IPR045121">
    <property type="entry name" value="CoAse"/>
</dbReference>
<keyword evidence="6" id="KW-0479">Metal-binding</keyword>
<dbReference type="Pfam" id="PF00293">
    <property type="entry name" value="NUDIX"/>
    <property type="match status" value="1"/>
</dbReference>
<feature type="domain" description="Nudix hydrolase" evidence="16">
    <location>
        <begin position="217"/>
        <end position="354"/>
    </location>
</feature>
<keyword evidence="18" id="KW-1185">Reference proteome</keyword>
<dbReference type="GO" id="GO:0046872">
    <property type="term" value="F:metal ion binding"/>
    <property type="evidence" value="ECO:0007669"/>
    <property type="project" value="UniProtKB-KW"/>
</dbReference>
<evidence type="ECO:0000256" key="9">
    <source>
        <dbReference type="ARBA" id="ARBA00022842"/>
    </source>
</evidence>
<protein>
    <submittedName>
        <fullName evidence="17">Nudix (Nucleoside diphosphate linked moiety X)-type motif 8</fullName>
    </submittedName>
</protein>
<keyword evidence="11" id="KW-0811">Translocation</keyword>